<proteinExistence type="predicted"/>
<evidence type="ECO:0000313" key="2">
    <source>
        <dbReference type="Proteomes" id="UP001186974"/>
    </source>
</evidence>
<sequence>MIGTEVLNLVTLSIQRAKSMGQDHPRTVVLIVHKQHVKTVKNALDARESLDRRVKVRPLFEELNEDLYQPDHFLITTNVPADPPDNDTRKALEALLLELNIEHPHCSLGARLAAPEIGPVPKGQNGLTNAVVGWLQELPTKLLQTLDSTVEQLLRAFPSIYSIYEPMLLLLAHSFQSAPWQRLLHNDIRSPSNLVPLYVAFGPLVTARAPTPQDFAAAFWVSTRQNGITQCWSLLYTMFSRGNIREKTRLLTLPSVLEAVEQGRRDGRGSTAVHLCVGVGYSAFTYVRTGVDVVLEWEINGWSVEELRMGRGGMGGK</sequence>
<reference evidence="1" key="1">
    <citation type="submission" date="2024-09" db="EMBL/GenBank/DDBJ databases">
        <title>Black Yeasts Isolated from many extreme environments.</title>
        <authorList>
            <person name="Coleine C."/>
            <person name="Stajich J.E."/>
            <person name="Selbmann L."/>
        </authorList>
    </citation>
    <scope>NUCLEOTIDE SEQUENCE</scope>
    <source>
        <strain evidence="1">CCFEE 5737</strain>
    </source>
</reference>
<gene>
    <name evidence="1" type="ORF">LTS18_008986</name>
</gene>
<accession>A0ACC3DZK0</accession>
<dbReference type="Proteomes" id="UP001186974">
    <property type="component" value="Unassembled WGS sequence"/>
</dbReference>
<protein>
    <submittedName>
        <fullName evidence="1">Uncharacterized protein</fullName>
    </submittedName>
</protein>
<evidence type="ECO:0000313" key="1">
    <source>
        <dbReference type="EMBL" id="KAK3081995.1"/>
    </source>
</evidence>
<dbReference type="EMBL" id="JAWDJW010000024">
    <property type="protein sequence ID" value="KAK3081995.1"/>
    <property type="molecule type" value="Genomic_DNA"/>
</dbReference>
<comment type="caution">
    <text evidence="1">The sequence shown here is derived from an EMBL/GenBank/DDBJ whole genome shotgun (WGS) entry which is preliminary data.</text>
</comment>
<keyword evidence="2" id="KW-1185">Reference proteome</keyword>
<organism evidence="1 2">
    <name type="scientific">Coniosporium uncinatum</name>
    <dbReference type="NCBI Taxonomy" id="93489"/>
    <lineage>
        <taxon>Eukaryota</taxon>
        <taxon>Fungi</taxon>
        <taxon>Dikarya</taxon>
        <taxon>Ascomycota</taxon>
        <taxon>Pezizomycotina</taxon>
        <taxon>Dothideomycetes</taxon>
        <taxon>Dothideomycetes incertae sedis</taxon>
        <taxon>Coniosporium</taxon>
    </lineage>
</organism>
<name>A0ACC3DZK0_9PEZI</name>